<keyword evidence="2" id="KW-0804">Transcription</keyword>
<name>A0A4U5PGW3_STECR</name>
<comment type="subunit">
    <text evidence="2">Component of the Mediator complex.</text>
</comment>
<dbReference type="InterPro" id="IPR019087">
    <property type="entry name" value="Med15_N"/>
</dbReference>
<reference evidence="5 6" key="1">
    <citation type="journal article" date="2015" name="Genome Biol.">
        <title>Comparative genomics of Steinernema reveals deeply conserved gene regulatory networks.</title>
        <authorList>
            <person name="Dillman A.R."/>
            <person name="Macchietto M."/>
            <person name="Porter C.F."/>
            <person name="Rogers A."/>
            <person name="Williams B."/>
            <person name="Antoshechkin I."/>
            <person name="Lee M.M."/>
            <person name="Goodwin Z."/>
            <person name="Lu X."/>
            <person name="Lewis E.E."/>
            <person name="Goodrich-Blair H."/>
            <person name="Stock S.P."/>
            <person name="Adams B.J."/>
            <person name="Sternberg P.W."/>
            <person name="Mortazavi A."/>
        </authorList>
    </citation>
    <scope>NUCLEOTIDE SEQUENCE [LARGE SCALE GENOMIC DNA]</scope>
    <source>
        <strain evidence="5 6">ALL</strain>
    </source>
</reference>
<comment type="function">
    <text evidence="2">Component of the Mediator complex, a coactivator involved in the regulated transcription of nearly all RNA polymerase II-dependent genes. Mediator functions as a bridge to convey information from gene-specific regulatory proteins to the basal RNA polymerase II transcription machinery. Mediator is recruited to promoters by direct interactions with regulatory proteins and serves as a scaffold for the assembly of a functional preinitiation complex with RNA polymerase II and the general transcription factors.</text>
</comment>
<evidence type="ECO:0000256" key="3">
    <source>
        <dbReference type="SAM" id="MobiDB-lite"/>
    </source>
</evidence>
<evidence type="ECO:0000313" key="6">
    <source>
        <dbReference type="Proteomes" id="UP000298663"/>
    </source>
</evidence>
<accession>A0A4U5PGW3</accession>
<keyword evidence="2" id="KW-0010">Activator</keyword>
<proteinExistence type="inferred from homology"/>
<dbReference type="GO" id="GO:0005634">
    <property type="term" value="C:nucleus"/>
    <property type="evidence" value="ECO:0007669"/>
    <property type="project" value="UniProtKB-SubCell"/>
</dbReference>
<feature type="compositionally biased region" description="Basic residues" evidence="3">
    <location>
        <begin position="252"/>
        <end position="262"/>
    </location>
</feature>
<dbReference type="OrthoDB" id="10055322at2759"/>
<sequence>MSTEEDWPSQAFRDKTFKYLETELRKRDLGLRLIVAMYPPEFEDFVFKKSSTKEQYLTTIHKLVAALKPLENKSCSCIKKPDQIIHCQPSEDEGNVDNGSKDNKQNVDSLPAEEGQGTFDELHKLEEQYKAGDKDLVEGMPEYPSQEYRNMIVQRLTVEVNRNVNCMPELPCPDNAKGIEHYLFWETNSYHAYVERLMAILRLFYNKRTDFGYLNTDERYDGFDYAVKLIMENKHKQAAAGEGQGEKDKKMKAPKGQLKTKK</sequence>
<evidence type="ECO:0000259" key="4">
    <source>
        <dbReference type="Pfam" id="PF09606"/>
    </source>
</evidence>
<evidence type="ECO:0000256" key="1">
    <source>
        <dbReference type="ARBA" id="ARBA00023242"/>
    </source>
</evidence>
<dbReference type="Proteomes" id="UP000298663">
    <property type="component" value="Unassembled WGS sequence"/>
</dbReference>
<dbReference type="InterPro" id="IPR036529">
    <property type="entry name" value="KIX_dom_sf"/>
</dbReference>
<dbReference type="Pfam" id="PF09606">
    <property type="entry name" value="Med15_N"/>
    <property type="match status" value="1"/>
</dbReference>
<comment type="subcellular location">
    <subcellularLocation>
        <location evidence="2">Nucleus</location>
    </subcellularLocation>
</comment>
<organism evidence="5 6">
    <name type="scientific">Steinernema carpocapsae</name>
    <name type="common">Entomopathogenic nematode</name>
    <dbReference type="NCBI Taxonomy" id="34508"/>
    <lineage>
        <taxon>Eukaryota</taxon>
        <taxon>Metazoa</taxon>
        <taxon>Ecdysozoa</taxon>
        <taxon>Nematoda</taxon>
        <taxon>Chromadorea</taxon>
        <taxon>Rhabditida</taxon>
        <taxon>Tylenchina</taxon>
        <taxon>Panagrolaimomorpha</taxon>
        <taxon>Strongyloidoidea</taxon>
        <taxon>Steinernematidae</taxon>
        <taxon>Steinernema</taxon>
    </lineage>
</organism>
<keyword evidence="2" id="KW-0805">Transcription regulation</keyword>
<protein>
    <recommendedName>
        <fullName evidence="2">Mediator of RNA polymerase II transcription subunit 15</fullName>
    </recommendedName>
    <alternativeName>
        <fullName evidence="2">Mediator complex subunit 15</fullName>
    </alternativeName>
</protein>
<keyword evidence="1 2" id="KW-0539">Nucleus</keyword>
<comment type="caution">
    <text evidence="5">The sequence shown here is derived from an EMBL/GenBank/DDBJ whole genome shotgun (WGS) entry which is preliminary data.</text>
</comment>
<dbReference type="AlphaFoldDB" id="A0A4U5PGW3"/>
<feature type="domain" description="Mediator of RNA polymerase II transcription subunit 15 N-terminal" evidence="4">
    <location>
        <begin position="4"/>
        <end position="73"/>
    </location>
</feature>
<evidence type="ECO:0000313" key="5">
    <source>
        <dbReference type="EMBL" id="TKR95842.1"/>
    </source>
</evidence>
<feature type="region of interest" description="Disordered" evidence="3">
    <location>
        <begin position="237"/>
        <end position="262"/>
    </location>
</feature>
<dbReference type="EMBL" id="AZBU02000002">
    <property type="protein sequence ID" value="TKR95842.1"/>
    <property type="molecule type" value="Genomic_DNA"/>
</dbReference>
<reference evidence="5 6" key="2">
    <citation type="journal article" date="2019" name="G3 (Bethesda)">
        <title>Hybrid Assembly of the Genome of the Entomopathogenic Nematode Steinernema carpocapsae Identifies the X-Chromosome.</title>
        <authorList>
            <person name="Serra L."/>
            <person name="Macchietto M."/>
            <person name="Macias-Munoz A."/>
            <person name="McGill C.J."/>
            <person name="Rodriguez I.M."/>
            <person name="Rodriguez B."/>
            <person name="Murad R."/>
            <person name="Mortazavi A."/>
        </authorList>
    </citation>
    <scope>NUCLEOTIDE SEQUENCE [LARGE SCALE GENOMIC DNA]</scope>
    <source>
        <strain evidence="5 6">ALL</strain>
    </source>
</reference>
<comment type="similarity">
    <text evidence="2">Belongs to the Mediator complex subunit 15 family.</text>
</comment>
<gene>
    <name evidence="2" type="primary">MED15</name>
    <name evidence="5" type="ORF">L596_009956</name>
</gene>
<dbReference type="STRING" id="34508.A0A4U5PGW3"/>
<feature type="region of interest" description="Disordered" evidence="3">
    <location>
        <begin position="88"/>
        <end position="113"/>
    </location>
</feature>
<keyword evidence="6" id="KW-1185">Reference proteome</keyword>
<evidence type="ECO:0000256" key="2">
    <source>
        <dbReference type="RuleBase" id="RU364148"/>
    </source>
</evidence>
<dbReference type="GO" id="GO:0003712">
    <property type="term" value="F:transcription coregulator activity"/>
    <property type="evidence" value="ECO:0007669"/>
    <property type="project" value="InterPro"/>
</dbReference>
<dbReference type="Gene3D" id="1.10.246.20">
    <property type="entry name" value="Coactivator CBP, KIX domain"/>
    <property type="match status" value="1"/>
</dbReference>
<dbReference type="GO" id="GO:0006355">
    <property type="term" value="P:regulation of DNA-templated transcription"/>
    <property type="evidence" value="ECO:0007669"/>
    <property type="project" value="InterPro"/>
</dbReference>